<dbReference type="InterPro" id="IPR052526">
    <property type="entry name" value="HTH-type_Bedaq_tolerance"/>
</dbReference>
<dbReference type="SMART" id="SM00347">
    <property type="entry name" value="HTH_MARR"/>
    <property type="match status" value="1"/>
</dbReference>
<dbReference type="PANTHER" id="PTHR39515:SF2">
    <property type="entry name" value="HTH-TYPE TRANSCRIPTIONAL REGULATOR RV0880"/>
    <property type="match status" value="1"/>
</dbReference>
<dbReference type="Gene3D" id="1.10.10.10">
    <property type="entry name" value="Winged helix-like DNA-binding domain superfamily/Winged helix DNA-binding domain"/>
    <property type="match status" value="1"/>
</dbReference>
<dbReference type="PROSITE" id="PS01117">
    <property type="entry name" value="HTH_MARR_1"/>
    <property type="match status" value="1"/>
</dbReference>
<evidence type="ECO:0000256" key="4">
    <source>
        <dbReference type="SAM" id="MobiDB-lite"/>
    </source>
</evidence>
<dbReference type="SUPFAM" id="SSF46785">
    <property type="entry name" value="Winged helix' DNA-binding domain"/>
    <property type="match status" value="1"/>
</dbReference>
<dbReference type="GO" id="GO:0003677">
    <property type="term" value="F:DNA binding"/>
    <property type="evidence" value="ECO:0007669"/>
    <property type="project" value="UniProtKB-KW"/>
</dbReference>
<feature type="domain" description="HTH marR-type" evidence="5">
    <location>
        <begin position="16"/>
        <end position="147"/>
    </location>
</feature>
<evidence type="ECO:0000313" key="6">
    <source>
        <dbReference type="EMBL" id="WTT16435.1"/>
    </source>
</evidence>
<evidence type="ECO:0000256" key="1">
    <source>
        <dbReference type="ARBA" id="ARBA00023015"/>
    </source>
</evidence>
<evidence type="ECO:0000259" key="5">
    <source>
        <dbReference type="PROSITE" id="PS50995"/>
    </source>
</evidence>
<dbReference type="InterPro" id="IPR000835">
    <property type="entry name" value="HTH_MarR-typ"/>
</dbReference>
<protein>
    <submittedName>
        <fullName evidence="6">MarR family transcriptional regulator</fullName>
    </submittedName>
</protein>
<keyword evidence="3" id="KW-0804">Transcription</keyword>
<evidence type="ECO:0000256" key="2">
    <source>
        <dbReference type="ARBA" id="ARBA00023125"/>
    </source>
</evidence>
<feature type="region of interest" description="Disordered" evidence="4">
    <location>
        <begin position="51"/>
        <end position="70"/>
    </location>
</feature>
<dbReference type="GO" id="GO:0003700">
    <property type="term" value="F:DNA-binding transcription factor activity"/>
    <property type="evidence" value="ECO:0007669"/>
    <property type="project" value="InterPro"/>
</dbReference>
<keyword evidence="1" id="KW-0805">Transcription regulation</keyword>
<reference evidence="6" key="1">
    <citation type="submission" date="2022-10" db="EMBL/GenBank/DDBJ databases">
        <title>The complete genomes of actinobacterial strains from the NBC collection.</title>
        <authorList>
            <person name="Joergensen T.S."/>
            <person name="Alvarez Arevalo M."/>
            <person name="Sterndorff E.B."/>
            <person name="Faurdal D."/>
            <person name="Vuksanovic O."/>
            <person name="Mourched A.-S."/>
            <person name="Charusanti P."/>
            <person name="Shaw S."/>
            <person name="Blin K."/>
            <person name="Weber T."/>
        </authorList>
    </citation>
    <scope>NUCLEOTIDE SEQUENCE</scope>
    <source>
        <strain evidence="6">NBC_00093</strain>
    </source>
</reference>
<evidence type="ECO:0000256" key="3">
    <source>
        <dbReference type="ARBA" id="ARBA00023163"/>
    </source>
</evidence>
<dbReference type="AlphaFoldDB" id="A0AAU1ZXV0"/>
<keyword evidence="2" id="KW-0238">DNA-binding</keyword>
<dbReference type="InterPro" id="IPR036388">
    <property type="entry name" value="WH-like_DNA-bd_sf"/>
</dbReference>
<sequence>METAPTETGPTTADTAAEVRQGVTRLARRLRAVRSPGTLSNNKLGVLGTLYRNGPSSPGELAETERQQPQSLTRVFAELESDGLLSRTRDHRDGRQSILSLTPAGKDALRREMAERDAWLASAMSELTETERQVLVLAGRLMDRMADND</sequence>
<accession>A0AAU1ZXV0</accession>
<gene>
    <name evidence="6" type="ORF">OHA22_13340</name>
</gene>
<dbReference type="InterPro" id="IPR036390">
    <property type="entry name" value="WH_DNA-bd_sf"/>
</dbReference>
<name>A0AAU1ZXV0_9ACTN</name>
<dbReference type="PANTHER" id="PTHR39515">
    <property type="entry name" value="CONSERVED PROTEIN"/>
    <property type="match status" value="1"/>
</dbReference>
<dbReference type="EMBL" id="CP108222">
    <property type="protein sequence ID" value="WTT16435.1"/>
    <property type="molecule type" value="Genomic_DNA"/>
</dbReference>
<proteinExistence type="predicted"/>
<dbReference type="InterPro" id="IPR023187">
    <property type="entry name" value="Tscrpt_reg_MarR-type_CS"/>
</dbReference>
<organism evidence="6">
    <name type="scientific">Streptomyces sp. NBC_00093</name>
    <dbReference type="NCBI Taxonomy" id="2975649"/>
    <lineage>
        <taxon>Bacteria</taxon>
        <taxon>Bacillati</taxon>
        <taxon>Actinomycetota</taxon>
        <taxon>Actinomycetes</taxon>
        <taxon>Kitasatosporales</taxon>
        <taxon>Streptomycetaceae</taxon>
        <taxon>Streptomyces</taxon>
    </lineage>
</organism>
<dbReference type="PROSITE" id="PS50995">
    <property type="entry name" value="HTH_MARR_2"/>
    <property type="match status" value="1"/>
</dbReference>
<dbReference type="Pfam" id="PF01047">
    <property type="entry name" value="MarR"/>
    <property type="match status" value="1"/>
</dbReference>